<accession>A0A914DKV7</accession>
<protein>
    <submittedName>
        <fullName evidence="4">Uncharacterized protein</fullName>
    </submittedName>
</protein>
<proteinExistence type="predicted"/>
<comment type="subcellular location">
    <subcellularLocation>
        <location evidence="1">Nucleus</location>
    </subcellularLocation>
</comment>
<evidence type="ECO:0000313" key="3">
    <source>
        <dbReference type="Proteomes" id="UP000887540"/>
    </source>
</evidence>
<reference evidence="4" key="1">
    <citation type="submission" date="2022-11" db="UniProtKB">
        <authorList>
            <consortium name="WormBaseParasite"/>
        </authorList>
    </citation>
    <scope>IDENTIFICATION</scope>
</reference>
<dbReference type="Gene3D" id="1.10.10.10">
    <property type="entry name" value="Winged helix-like DNA-binding domain superfamily/Winged helix DNA-binding domain"/>
    <property type="match status" value="1"/>
</dbReference>
<feature type="compositionally biased region" description="Basic and acidic residues" evidence="2">
    <location>
        <begin position="37"/>
        <end position="47"/>
    </location>
</feature>
<evidence type="ECO:0000313" key="4">
    <source>
        <dbReference type="WBParaSite" id="ACRNAN_scaffold2833.g16323.t1"/>
    </source>
</evidence>
<organism evidence="3 4">
    <name type="scientific">Acrobeloides nanus</name>
    <dbReference type="NCBI Taxonomy" id="290746"/>
    <lineage>
        <taxon>Eukaryota</taxon>
        <taxon>Metazoa</taxon>
        <taxon>Ecdysozoa</taxon>
        <taxon>Nematoda</taxon>
        <taxon>Chromadorea</taxon>
        <taxon>Rhabditida</taxon>
        <taxon>Tylenchina</taxon>
        <taxon>Cephalobomorpha</taxon>
        <taxon>Cephaloboidea</taxon>
        <taxon>Cephalobidae</taxon>
        <taxon>Acrobeloides</taxon>
    </lineage>
</organism>
<dbReference type="SUPFAM" id="SSF46689">
    <property type="entry name" value="Homeodomain-like"/>
    <property type="match status" value="1"/>
</dbReference>
<feature type="region of interest" description="Disordered" evidence="2">
    <location>
        <begin position="37"/>
        <end position="91"/>
    </location>
</feature>
<dbReference type="Proteomes" id="UP000887540">
    <property type="component" value="Unplaced"/>
</dbReference>
<feature type="compositionally biased region" description="Basic residues" evidence="2">
    <location>
        <begin position="48"/>
        <end position="75"/>
    </location>
</feature>
<keyword evidence="3" id="KW-1185">Reference proteome</keyword>
<evidence type="ECO:0000256" key="2">
    <source>
        <dbReference type="SAM" id="MobiDB-lite"/>
    </source>
</evidence>
<dbReference type="GO" id="GO:0005634">
    <property type="term" value="C:nucleus"/>
    <property type="evidence" value="ECO:0007669"/>
    <property type="project" value="UniProtKB-SubCell"/>
</dbReference>
<dbReference type="WBParaSite" id="ACRNAN_scaffold2833.g16323.t1">
    <property type="protein sequence ID" value="ACRNAN_scaffold2833.g16323.t1"/>
    <property type="gene ID" value="ACRNAN_scaffold2833.g16323"/>
</dbReference>
<dbReference type="InterPro" id="IPR009057">
    <property type="entry name" value="Homeodomain-like_sf"/>
</dbReference>
<dbReference type="AlphaFoldDB" id="A0A914DKV7"/>
<dbReference type="Pfam" id="PF13551">
    <property type="entry name" value="HTH_29"/>
    <property type="match status" value="1"/>
</dbReference>
<evidence type="ECO:0000256" key="1">
    <source>
        <dbReference type="ARBA" id="ARBA00004123"/>
    </source>
</evidence>
<name>A0A914DKV7_9BILA</name>
<sequence length="110" mass="12457">MSEMRPAIIKLHEKGYSVRKIEEMLDVPRSTVQDHIKRFEETGSNKDRKGRGRKRTARSKKNVQRAKGMLKRNKTTKANSSRKLAKKLGVSQTSAIDLGTSSISSIFLIE</sequence>
<dbReference type="InterPro" id="IPR036388">
    <property type="entry name" value="WH-like_DNA-bd_sf"/>
</dbReference>